<reference evidence="5 6" key="1">
    <citation type="submission" date="2023-04" db="EMBL/GenBank/DDBJ databases">
        <title>Luteimonas endophyticus RD2P54.</title>
        <authorList>
            <person name="Sun J.-Q."/>
        </authorList>
    </citation>
    <scope>NUCLEOTIDE SEQUENCE [LARGE SCALE GENOMIC DNA]</scope>
    <source>
        <strain evidence="5 6">RD2P54</strain>
    </source>
</reference>
<proteinExistence type="predicted"/>
<keyword evidence="2 3" id="KW-0040">ANK repeat</keyword>
<protein>
    <submittedName>
        <fullName evidence="5">Ankyrin repeat domain-containing protein</fullName>
    </submittedName>
</protein>
<evidence type="ECO:0000256" key="1">
    <source>
        <dbReference type="ARBA" id="ARBA00022737"/>
    </source>
</evidence>
<comment type="caution">
    <text evidence="5">The sequence shown here is derived from an EMBL/GenBank/DDBJ whole genome shotgun (WGS) entry which is preliminary data.</text>
</comment>
<name>A0ABT6J4S8_9GAMM</name>
<accession>A0ABT6J4S8</accession>
<dbReference type="SMART" id="SM00248">
    <property type="entry name" value="ANK"/>
    <property type="match status" value="4"/>
</dbReference>
<evidence type="ECO:0000256" key="3">
    <source>
        <dbReference type="PROSITE-ProRule" id="PRU00023"/>
    </source>
</evidence>
<dbReference type="PANTHER" id="PTHR24171">
    <property type="entry name" value="ANKYRIN REPEAT DOMAIN-CONTAINING PROTEIN 39-RELATED"/>
    <property type="match status" value="1"/>
</dbReference>
<keyword evidence="6" id="KW-1185">Reference proteome</keyword>
<keyword evidence="4" id="KW-0732">Signal</keyword>
<dbReference type="Pfam" id="PF12796">
    <property type="entry name" value="Ank_2"/>
    <property type="match status" value="1"/>
</dbReference>
<organism evidence="5 6">
    <name type="scientific">Luteimonas endophytica</name>
    <dbReference type="NCBI Taxonomy" id="3042023"/>
    <lineage>
        <taxon>Bacteria</taxon>
        <taxon>Pseudomonadati</taxon>
        <taxon>Pseudomonadota</taxon>
        <taxon>Gammaproteobacteria</taxon>
        <taxon>Lysobacterales</taxon>
        <taxon>Lysobacteraceae</taxon>
        <taxon>Luteimonas</taxon>
    </lineage>
</organism>
<dbReference type="PROSITE" id="PS50088">
    <property type="entry name" value="ANK_REPEAT"/>
    <property type="match status" value="2"/>
</dbReference>
<evidence type="ECO:0000256" key="4">
    <source>
        <dbReference type="SAM" id="SignalP"/>
    </source>
</evidence>
<dbReference type="PROSITE" id="PS51257">
    <property type="entry name" value="PROKAR_LIPOPROTEIN"/>
    <property type="match status" value="1"/>
</dbReference>
<dbReference type="EMBL" id="JARXRM010000012">
    <property type="protein sequence ID" value="MDH5821817.1"/>
    <property type="molecule type" value="Genomic_DNA"/>
</dbReference>
<dbReference type="Proteomes" id="UP001156940">
    <property type="component" value="Unassembled WGS sequence"/>
</dbReference>
<evidence type="ECO:0000313" key="6">
    <source>
        <dbReference type="Proteomes" id="UP001156940"/>
    </source>
</evidence>
<dbReference type="InterPro" id="IPR036770">
    <property type="entry name" value="Ankyrin_rpt-contain_sf"/>
</dbReference>
<dbReference type="RefSeq" id="WP_280572603.1">
    <property type="nucleotide sequence ID" value="NZ_JARXRM010000012.1"/>
</dbReference>
<feature type="repeat" description="ANK" evidence="3">
    <location>
        <begin position="98"/>
        <end position="130"/>
    </location>
</feature>
<keyword evidence="1" id="KW-0677">Repeat</keyword>
<dbReference type="InterPro" id="IPR002110">
    <property type="entry name" value="Ankyrin_rpt"/>
</dbReference>
<dbReference type="SUPFAM" id="SSF48403">
    <property type="entry name" value="Ankyrin repeat"/>
    <property type="match status" value="1"/>
</dbReference>
<sequence length="243" mass="24619">MRAALLTILLMLSGAACSGDAMDAKHAFPEDPAAAALAEAAAAGDAARVGELVRQGADPDAKGESGLNLLQLAMLAQSKTGLRALLEAGADPNRPGLGGSTAVHGAAIADDPEYLEIVLAHGGDPDARHGETRATPLAGATGPRTEAQFRRLLEAGADPDAADRTGNTPLHRAAMLNAGSQVLALLEAGADPGAKNAQDATFQAYFFKTPGDRLTAEARAGRDAVVAWLRAHEVPLEAGAAAP</sequence>
<evidence type="ECO:0000256" key="2">
    <source>
        <dbReference type="ARBA" id="ARBA00023043"/>
    </source>
</evidence>
<feature type="repeat" description="ANK" evidence="3">
    <location>
        <begin position="165"/>
        <end position="197"/>
    </location>
</feature>
<gene>
    <name evidence="5" type="ORF">QFW77_02250</name>
</gene>
<dbReference type="Gene3D" id="1.25.40.20">
    <property type="entry name" value="Ankyrin repeat-containing domain"/>
    <property type="match status" value="2"/>
</dbReference>
<dbReference type="PROSITE" id="PS50297">
    <property type="entry name" value="ANK_REP_REGION"/>
    <property type="match status" value="1"/>
</dbReference>
<feature type="chain" id="PRO_5046941494" evidence="4">
    <location>
        <begin position="19"/>
        <end position="243"/>
    </location>
</feature>
<evidence type="ECO:0000313" key="5">
    <source>
        <dbReference type="EMBL" id="MDH5821817.1"/>
    </source>
</evidence>
<feature type="signal peptide" evidence="4">
    <location>
        <begin position="1"/>
        <end position="18"/>
    </location>
</feature>